<dbReference type="AlphaFoldDB" id="A0A160TBW1"/>
<dbReference type="InterPro" id="IPR014710">
    <property type="entry name" value="RmlC-like_jellyroll"/>
</dbReference>
<gene>
    <name evidence="2" type="ORF">MGWOODY_Tha2963</name>
</gene>
<accession>A0A160TBW1</accession>
<dbReference type="Pfam" id="PF00027">
    <property type="entry name" value="cNMP_binding"/>
    <property type="match status" value="1"/>
</dbReference>
<dbReference type="EMBL" id="CZQC01000058">
    <property type="protein sequence ID" value="CUS41915.1"/>
    <property type="molecule type" value="Genomic_DNA"/>
</dbReference>
<evidence type="ECO:0000313" key="2">
    <source>
        <dbReference type="EMBL" id="CUS41915.1"/>
    </source>
</evidence>
<name>A0A160TBW1_9ZZZZ</name>
<protein>
    <submittedName>
        <fullName evidence="2">cAMP-binding proteins-catabolite gene activator and regulatory subunit of cAMP-dependent protein kinases</fullName>
    </submittedName>
</protein>
<dbReference type="InterPro" id="IPR018490">
    <property type="entry name" value="cNMP-bd_dom_sf"/>
</dbReference>
<sequence>MRQVTRDEYPIESLHRIVNGVTFFKELILTDPAQFELLMSVTRFMVADQDELIFHKDDRADILYFLLKGQLVVFADDEANTLLGEVNAGEPFGVMAMLLNFRRSASIRVSGRQALLAGIDFAHFRHDQNASLFDVGTRIRFFRMIDNHIRWALERNKIAEPEHPLVPRLRSLPIYTGEKDTVAELHALMHLAHVQAELLRDWNESTLVSTS</sequence>
<organism evidence="2">
    <name type="scientific">hydrothermal vent metagenome</name>
    <dbReference type="NCBI Taxonomy" id="652676"/>
    <lineage>
        <taxon>unclassified sequences</taxon>
        <taxon>metagenomes</taxon>
        <taxon>ecological metagenomes</taxon>
    </lineage>
</organism>
<feature type="domain" description="Cyclic nucleotide-binding" evidence="1">
    <location>
        <begin position="23"/>
        <end position="126"/>
    </location>
</feature>
<dbReference type="InterPro" id="IPR000595">
    <property type="entry name" value="cNMP-bd_dom"/>
</dbReference>
<reference evidence="2" key="1">
    <citation type="submission" date="2015-10" db="EMBL/GenBank/DDBJ databases">
        <authorList>
            <person name="Gilbert D.G."/>
        </authorList>
    </citation>
    <scope>NUCLEOTIDE SEQUENCE</scope>
</reference>
<dbReference type="PROSITE" id="PS50042">
    <property type="entry name" value="CNMP_BINDING_3"/>
    <property type="match status" value="1"/>
</dbReference>
<dbReference type="CDD" id="cd00038">
    <property type="entry name" value="CAP_ED"/>
    <property type="match status" value="1"/>
</dbReference>
<evidence type="ECO:0000259" key="1">
    <source>
        <dbReference type="PROSITE" id="PS50042"/>
    </source>
</evidence>
<dbReference type="Gene3D" id="2.60.120.10">
    <property type="entry name" value="Jelly Rolls"/>
    <property type="match status" value="1"/>
</dbReference>
<dbReference type="SUPFAM" id="SSF51206">
    <property type="entry name" value="cAMP-binding domain-like"/>
    <property type="match status" value="1"/>
</dbReference>
<dbReference type="SMART" id="SM00100">
    <property type="entry name" value="cNMP"/>
    <property type="match status" value="1"/>
</dbReference>
<proteinExistence type="predicted"/>